<dbReference type="InterPro" id="IPR013196">
    <property type="entry name" value="HTH_11"/>
</dbReference>
<dbReference type="SUPFAM" id="SSF46785">
    <property type="entry name" value="Winged helix' DNA-binding domain"/>
    <property type="match status" value="1"/>
</dbReference>
<dbReference type="PANTHER" id="PTHR34580:SF3">
    <property type="entry name" value="PROTEIN PAFB"/>
    <property type="match status" value="1"/>
</dbReference>
<dbReference type="RefSeq" id="WP_113979354.1">
    <property type="nucleotide sequence ID" value="NZ_QMEY01000001.1"/>
</dbReference>
<protein>
    <submittedName>
        <fullName evidence="5">DNA-binding transcriptional regulator</fullName>
    </submittedName>
</protein>
<dbReference type="InterPro" id="IPR028349">
    <property type="entry name" value="PafC-like"/>
</dbReference>
<sequence length="319" mass="34965">MLETSARLLRLLSLLQTPRDWSGPQLAERLSVTTRTVRNDVERLRELGYPVHATPGPGGGYRLGAGAALPPLLLDDEEAVAVVAGLRTAATAGVTGIEETSLRALAKLEQVLPARLRHRVEALESATVAVPGTGGPTVDADVLAVLAGACRRRERLRFDYTGHDGGVTRRLAEPYRLVHMSRRWYLVAWDVERDDWRTFRADRVRPRPPTGPRFAPREPPGGDVATYVQRGVGAALWRHRARVRLHAPAEAVASRLPPAVLVEAVDERTCLVQAGADTLQMLALYLGLLDVDFEVVEGPEFAGHLRTLIGRYERAVRTA</sequence>
<dbReference type="EMBL" id="QMEY01000001">
    <property type="protein sequence ID" value="RBQ22051.1"/>
    <property type="molecule type" value="Genomic_DNA"/>
</dbReference>
<dbReference type="PIRSF" id="PIRSF016838">
    <property type="entry name" value="PafC"/>
    <property type="match status" value="1"/>
</dbReference>
<name>A0A366M735_9ACTN</name>
<dbReference type="InterPro" id="IPR001034">
    <property type="entry name" value="DeoR_HTH"/>
</dbReference>
<keyword evidence="2 5" id="KW-0238">DNA-binding</keyword>
<dbReference type="GO" id="GO:0003677">
    <property type="term" value="F:DNA binding"/>
    <property type="evidence" value="ECO:0007669"/>
    <property type="project" value="UniProtKB-KW"/>
</dbReference>
<dbReference type="InterPro" id="IPR018356">
    <property type="entry name" value="Tscrpt_reg_HTH_DeoR_CS"/>
</dbReference>
<dbReference type="GO" id="GO:0003700">
    <property type="term" value="F:DNA-binding transcription factor activity"/>
    <property type="evidence" value="ECO:0007669"/>
    <property type="project" value="InterPro"/>
</dbReference>
<comment type="caution">
    <text evidence="5">The sequence shown here is derived from an EMBL/GenBank/DDBJ whole genome shotgun (WGS) entry which is preliminary data.</text>
</comment>
<dbReference type="Pfam" id="PF08279">
    <property type="entry name" value="HTH_11"/>
    <property type="match status" value="1"/>
</dbReference>
<dbReference type="PANTHER" id="PTHR34580">
    <property type="match status" value="1"/>
</dbReference>
<reference evidence="5 6" key="1">
    <citation type="submission" date="2018-06" db="EMBL/GenBank/DDBJ databases">
        <title>Sphaerisporangium craniellae sp. nov., isolated from a marine sponge in the South China Sea.</title>
        <authorList>
            <person name="Li L."/>
        </authorList>
    </citation>
    <scope>NUCLEOTIDE SEQUENCE [LARGE SCALE GENOMIC DNA]</scope>
    <source>
        <strain evidence="5 6">LHW63015</strain>
    </source>
</reference>
<keyword evidence="3" id="KW-0804">Transcription</keyword>
<dbReference type="InterPro" id="IPR051534">
    <property type="entry name" value="CBASS_pafABC_assoc_protein"/>
</dbReference>
<evidence type="ECO:0000256" key="1">
    <source>
        <dbReference type="ARBA" id="ARBA00023015"/>
    </source>
</evidence>
<dbReference type="InterPro" id="IPR026881">
    <property type="entry name" value="WYL_dom"/>
</dbReference>
<dbReference type="OrthoDB" id="3616433at2"/>
<evidence type="ECO:0000259" key="4">
    <source>
        <dbReference type="PROSITE" id="PS51000"/>
    </source>
</evidence>
<dbReference type="PROSITE" id="PS00894">
    <property type="entry name" value="HTH_DEOR_1"/>
    <property type="match status" value="1"/>
</dbReference>
<evidence type="ECO:0000313" key="6">
    <source>
        <dbReference type="Proteomes" id="UP000253303"/>
    </source>
</evidence>
<dbReference type="AlphaFoldDB" id="A0A366M735"/>
<dbReference type="PROSITE" id="PS52050">
    <property type="entry name" value="WYL"/>
    <property type="match status" value="1"/>
</dbReference>
<dbReference type="InterPro" id="IPR036388">
    <property type="entry name" value="WH-like_DNA-bd_sf"/>
</dbReference>
<gene>
    <name evidence="5" type="ORF">DP939_05160</name>
</gene>
<dbReference type="PROSITE" id="PS51000">
    <property type="entry name" value="HTH_DEOR_2"/>
    <property type="match status" value="1"/>
</dbReference>
<dbReference type="Proteomes" id="UP000253303">
    <property type="component" value="Unassembled WGS sequence"/>
</dbReference>
<keyword evidence="1" id="KW-0805">Transcription regulation</keyword>
<evidence type="ECO:0000256" key="2">
    <source>
        <dbReference type="ARBA" id="ARBA00023125"/>
    </source>
</evidence>
<evidence type="ECO:0000313" key="5">
    <source>
        <dbReference type="EMBL" id="RBQ22051.1"/>
    </source>
</evidence>
<evidence type="ECO:0000256" key="3">
    <source>
        <dbReference type="ARBA" id="ARBA00023163"/>
    </source>
</evidence>
<dbReference type="InterPro" id="IPR036390">
    <property type="entry name" value="WH_DNA-bd_sf"/>
</dbReference>
<dbReference type="Gene3D" id="1.10.10.10">
    <property type="entry name" value="Winged helix-like DNA-binding domain superfamily/Winged helix DNA-binding domain"/>
    <property type="match status" value="1"/>
</dbReference>
<dbReference type="Pfam" id="PF13280">
    <property type="entry name" value="WYL"/>
    <property type="match status" value="1"/>
</dbReference>
<feature type="domain" description="HTH deoR-type" evidence="4">
    <location>
        <begin position="4"/>
        <end position="69"/>
    </location>
</feature>
<keyword evidence="6" id="KW-1185">Reference proteome</keyword>
<proteinExistence type="predicted"/>
<organism evidence="5 6">
    <name type="scientific">Spongiactinospora rosea</name>
    <dbReference type="NCBI Taxonomy" id="2248750"/>
    <lineage>
        <taxon>Bacteria</taxon>
        <taxon>Bacillati</taxon>
        <taxon>Actinomycetota</taxon>
        <taxon>Actinomycetes</taxon>
        <taxon>Streptosporangiales</taxon>
        <taxon>Streptosporangiaceae</taxon>
        <taxon>Spongiactinospora</taxon>
    </lineage>
</organism>
<accession>A0A366M735</accession>